<accession>A0ABP8GGI3</accession>
<reference evidence="3" key="1">
    <citation type="journal article" date="2019" name="Int. J. Syst. Evol. Microbiol.">
        <title>The Global Catalogue of Microorganisms (GCM) 10K type strain sequencing project: providing services to taxonomists for standard genome sequencing and annotation.</title>
        <authorList>
            <consortium name="The Broad Institute Genomics Platform"/>
            <consortium name="The Broad Institute Genome Sequencing Center for Infectious Disease"/>
            <person name="Wu L."/>
            <person name="Ma J."/>
        </authorList>
    </citation>
    <scope>NUCLEOTIDE SEQUENCE [LARGE SCALE GENOMIC DNA]</scope>
    <source>
        <strain evidence="3">JCM 17705</strain>
    </source>
</reference>
<dbReference type="Pfam" id="PF13577">
    <property type="entry name" value="SnoaL_4"/>
    <property type="match status" value="1"/>
</dbReference>
<dbReference type="SUPFAM" id="SSF54427">
    <property type="entry name" value="NTF2-like"/>
    <property type="match status" value="1"/>
</dbReference>
<name>A0ABP8GGI3_9SPHI</name>
<gene>
    <name evidence="2" type="ORF">GCM10023149_24850</name>
</gene>
<proteinExistence type="predicted"/>
<keyword evidence="3" id="KW-1185">Reference proteome</keyword>
<dbReference type="InterPro" id="IPR037401">
    <property type="entry name" value="SnoaL-like"/>
</dbReference>
<protein>
    <recommendedName>
        <fullName evidence="1">SnoaL-like domain-containing protein</fullName>
    </recommendedName>
</protein>
<dbReference type="RefSeq" id="WP_345211404.1">
    <property type="nucleotide sequence ID" value="NZ_BAABFT010000005.1"/>
</dbReference>
<evidence type="ECO:0000313" key="2">
    <source>
        <dbReference type="EMBL" id="GAA4323718.1"/>
    </source>
</evidence>
<dbReference type="InterPro" id="IPR032710">
    <property type="entry name" value="NTF2-like_dom_sf"/>
</dbReference>
<dbReference type="EMBL" id="BAABFT010000005">
    <property type="protein sequence ID" value="GAA4323718.1"/>
    <property type="molecule type" value="Genomic_DNA"/>
</dbReference>
<evidence type="ECO:0000313" key="3">
    <source>
        <dbReference type="Proteomes" id="UP001500582"/>
    </source>
</evidence>
<comment type="caution">
    <text evidence="2">The sequence shown here is derived from an EMBL/GenBank/DDBJ whole genome shotgun (WGS) entry which is preliminary data.</text>
</comment>
<sequence length="156" mass="18103">MSTIHILEIKDEIRGLMAAYVRYADEKQWNKLAALFTVDGTFIPKNVAGEVLLEMKGRNEIEETIFNSIGETIAIHHLFSYQVEVENEQSARGVFSMEDRLIRPIDPNEELTVSDTITDFKTMHGYGHYHGEFIKDDGRWYISRLILARLKIDFTY</sequence>
<feature type="domain" description="SnoaL-like" evidence="1">
    <location>
        <begin position="7"/>
        <end position="145"/>
    </location>
</feature>
<organism evidence="2 3">
    <name type="scientific">Mucilaginibacter gynuensis</name>
    <dbReference type="NCBI Taxonomy" id="1302236"/>
    <lineage>
        <taxon>Bacteria</taxon>
        <taxon>Pseudomonadati</taxon>
        <taxon>Bacteroidota</taxon>
        <taxon>Sphingobacteriia</taxon>
        <taxon>Sphingobacteriales</taxon>
        <taxon>Sphingobacteriaceae</taxon>
        <taxon>Mucilaginibacter</taxon>
    </lineage>
</organism>
<evidence type="ECO:0000259" key="1">
    <source>
        <dbReference type="Pfam" id="PF13577"/>
    </source>
</evidence>
<dbReference type="Proteomes" id="UP001500582">
    <property type="component" value="Unassembled WGS sequence"/>
</dbReference>
<dbReference type="Gene3D" id="3.10.450.50">
    <property type="match status" value="1"/>
</dbReference>